<reference evidence="13 14" key="1">
    <citation type="journal article" date="2015" name="Proc. Natl. Acad. Sci. U.S.A.">
        <title>The resurrection genome of Boea hygrometrica: A blueprint for survival of dehydration.</title>
        <authorList>
            <person name="Xiao L."/>
            <person name="Yang G."/>
            <person name="Zhang L."/>
            <person name="Yang X."/>
            <person name="Zhao S."/>
            <person name="Ji Z."/>
            <person name="Zhou Q."/>
            <person name="Hu M."/>
            <person name="Wang Y."/>
            <person name="Chen M."/>
            <person name="Xu Y."/>
            <person name="Jin H."/>
            <person name="Xiao X."/>
            <person name="Hu G."/>
            <person name="Bao F."/>
            <person name="Hu Y."/>
            <person name="Wan P."/>
            <person name="Li L."/>
            <person name="Deng X."/>
            <person name="Kuang T."/>
            <person name="Xiang C."/>
            <person name="Zhu J.K."/>
            <person name="Oliver M.J."/>
            <person name="He Y."/>
        </authorList>
    </citation>
    <scope>NUCLEOTIDE SEQUENCE [LARGE SCALE GENOMIC DNA]</scope>
    <source>
        <strain evidence="14">cv. XS01</strain>
    </source>
</reference>
<dbReference type="SUPFAM" id="SSF56112">
    <property type="entry name" value="Protein kinase-like (PK-like)"/>
    <property type="match status" value="1"/>
</dbReference>
<proteinExistence type="predicted"/>
<keyword evidence="14" id="KW-1185">Reference proteome</keyword>
<evidence type="ECO:0000256" key="1">
    <source>
        <dbReference type="ARBA" id="ARBA00004479"/>
    </source>
</evidence>
<keyword evidence="10" id="KW-0325">Glycoprotein</keyword>
<feature type="compositionally biased region" description="Low complexity" evidence="11">
    <location>
        <begin position="360"/>
        <end position="370"/>
    </location>
</feature>
<keyword evidence="13" id="KW-0418">Kinase</keyword>
<evidence type="ECO:0000256" key="9">
    <source>
        <dbReference type="ARBA" id="ARBA00023136"/>
    </source>
</evidence>
<dbReference type="GO" id="GO:0005524">
    <property type="term" value="F:ATP binding"/>
    <property type="evidence" value="ECO:0007669"/>
    <property type="project" value="UniProtKB-KW"/>
</dbReference>
<evidence type="ECO:0000256" key="7">
    <source>
        <dbReference type="ARBA" id="ARBA00022840"/>
    </source>
</evidence>
<feature type="region of interest" description="Disordered" evidence="11">
    <location>
        <begin position="340"/>
        <end position="376"/>
    </location>
</feature>
<comment type="subcellular location">
    <subcellularLocation>
        <location evidence="1">Membrane</location>
        <topology evidence="1">Single-pass type I membrane protein</topology>
    </subcellularLocation>
</comment>
<evidence type="ECO:0000256" key="10">
    <source>
        <dbReference type="ARBA" id="ARBA00023180"/>
    </source>
</evidence>
<evidence type="ECO:0000256" key="4">
    <source>
        <dbReference type="ARBA" id="ARBA00022692"/>
    </source>
</evidence>
<dbReference type="InterPro" id="IPR001245">
    <property type="entry name" value="Ser-Thr/Tyr_kinase_cat_dom"/>
</dbReference>
<protein>
    <submittedName>
        <fullName evidence="13">Putative receptor-like protein kinase-like</fullName>
    </submittedName>
</protein>
<dbReference type="Proteomes" id="UP000250235">
    <property type="component" value="Unassembled WGS sequence"/>
</dbReference>
<keyword evidence="13" id="KW-0675">Receptor</keyword>
<dbReference type="InterPro" id="IPR045874">
    <property type="entry name" value="LRK10/LRL21-25-like"/>
</dbReference>
<evidence type="ECO:0000313" key="13">
    <source>
        <dbReference type="EMBL" id="KZV51168.1"/>
    </source>
</evidence>
<dbReference type="GO" id="GO:0004674">
    <property type="term" value="F:protein serine/threonine kinase activity"/>
    <property type="evidence" value="ECO:0007669"/>
    <property type="project" value="UniProtKB-KW"/>
</dbReference>
<keyword evidence="7" id="KW-0067">ATP-binding</keyword>
<keyword evidence="4" id="KW-0812">Transmembrane</keyword>
<feature type="domain" description="Protein kinase" evidence="12">
    <location>
        <begin position="444"/>
        <end position="539"/>
    </location>
</feature>
<evidence type="ECO:0000256" key="11">
    <source>
        <dbReference type="SAM" id="MobiDB-lite"/>
    </source>
</evidence>
<dbReference type="InterPro" id="IPR011009">
    <property type="entry name" value="Kinase-like_dom_sf"/>
</dbReference>
<dbReference type="OrthoDB" id="657943at2759"/>
<organism evidence="13 14">
    <name type="scientific">Dorcoceras hygrometricum</name>
    <dbReference type="NCBI Taxonomy" id="472368"/>
    <lineage>
        <taxon>Eukaryota</taxon>
        <taxon>Viridiplantae</taxon>
        <taxon>Streptophyta</taxon>
        <taxon>Embryophyta</taxon>
        <taxon>Tracheophyta</taxon>
        <taxon>Spermatophyta</taxon>
        <taxon>Magnoliopsida</taxon>
        <taxon>eudicotyledons</taxon>
        <taxon>Gunneridae</taxon>
        <taxon>Pentapetalae</taxon>
        <taxon>asterids</taxon>
        <taxon>lamiids</taxon>
        <taxon>Lamiales</taxon>
        <taxon>Gesneriaceae</taxon>
        <taxon>Didymocarpoideae</taxon>
        <taxon>Trichosporeae</taxon>
        <taxon>Loxocarpinae</taxon>
        <taxon>Dorcoceras</taxon>
    </lineage>
</organism>
<keyword evidence="5" id="KW-0732">Signal</keyword>
<keyword evidence="6" id="KW-0547">Nucleotide-binding</keyword>
<sequence length="539" mass="59871">MGYKMQAGAVNDNQKNLRCYNDVQYLGLLNIKILEHRRQIWKVPLEDESPSLSPGELISSTNTHQPQLCVTHLFYAYVRNATDTEFNVFVLGRDLILHFGLRLDYPTTGYTVALVWIASTTGYTVALVWIASKLLITTSSNRNADVIIADSRFLFTSTSDSFTFAQQLINIVWTASELHLHAPAGPDINHRSWLPDSSISFANHQYVVESISDVDPIIRVHDAALLTFNSNTTCLPELTNTTLPTSEFRYFNTTMLNLFPLCRRNGTTGMWPYRVICRPQDDDQIWNLAIQSGDDPADLQRAIQNCERYIVAPVNYGYDNIYTSLRRGVPAEMERRKITGRGGEFWTPPPPNSGTPPPASSGTPHPASSGTPPPATAGKGVGVPAVIVVVSSILLILFRKNMLTWLCIRKADGENQVDIELYLKNHGDLAPKRYKYSHLRKITNSFAESLGKGGFDSVYKGELQDGRLVAVKILNESKGNGEEFINEVSSISTTSHVNVVALLGFCFEGSKRALVYEFMPNGSLEKFIPDSTPSPTTKA</sequence>
<dbReference type="PROSITE" id="PS50011">
    <property type="entry name" value="PROTEIN_KINASE_DOM"/>
    <property type="match status" value="1"/>
</dbReference>
<keyword evidence="2" id="KW-0723">Serine/threonine-protein kinase</keyword>
<evidence type="ECO:0000313" key="14">
    <source>
        <dbReference type="Proteomes" id="UP000250235"/>
    </source>
</evidence>
<dbReference type="PANTHER" id="PTHR27009">
    <property type="entry name" value="RUST RESISTANCE KINASE LR10-RELATED"/>
    <property type="match status" value="1"/>
</dbReference>
<accession>A0A2Z7CWQ3</accession>
<keyword evidence="8" id="KW-1133">Transmembrane helix</keyword>
<dbReference type="InterPro" id="IPR000719">
    <property type="entry name" value="Prot_kinase_dom"/>
</dbReference>
<gene>
    <name evidence="13" type="ORF">F511_19718</name>
</gene>
<name>A0A2Z7CWQ3_9LAMI</name>
<keyword evidence="9" id="KW-0472">Membrane</keyword>
<dbReference type="AlphaFoldDB" id="A0A2Z7CWQ3"/>
<keyword evidence="3" id="KW-0808">Transferase</keyword>
<evidence type="ECO:0000256" key="8">
    <source>
        <dbReference type="ARBA" id="ARBA00022989"/>
    </source>
</evidence>
<dbReference type="FunFam" id="3.30.200.20:FF:000178">
    <property type="entry name" value="serine/threonine-protein kinase PBS1-like"/>
    <property type="match status" value="1"/>
</dbReference>
<feature type="compositionally biased region" description="Pro residues" evidence="11">
    <location>
        <begin position="347"/>
        <end position="359"/>
    </location>
</feature>
<evidence type="ECO:0000256" key="5">
    <source>
        <dbReference type="ARBA" id="ARBA00022729"/>
    </source>
</evidence>
<dbReference type="GO" id="GO:0016020">
    <property type="term" value="C:membrane"/>
    <property type="evidence" value="ECO:0007669"/>
    <property type="project" value="UniProtKB-SubCell"/>
</dbReference>
<evidence type="ECO:0000256" key="6">
    <source>
        <dbReference type="ARBA" id="ARBA00022741"/>
    </source>
</evidence>
<evidence type="ECO:0000256" key="3">
    <source>
        <dbReference type="ARBA" id="ARBA00022679"/>
    </source>
</evidence>
<dbReference type="Pfam" id="PF07714">
    <property type="entry name" value="PK_Tyr_Ser-Thr"/>
    <property type="match status" value="1"/>
</dbReference>
<dbReference type="Gene3D" id="3.30.200.20">
    <property type="entry name" value="Phosphorylase Kinase, domain 1"/>
    <property type="match status" value="1"/>
</dbReference>
<dbReference type="EMBL" id="KQ991962">
    <property type="protein sequence ID" value="KZV51168.1"/>
    <property type="molecule type" value="Genomic_DNA"/>
</dbReference>
<evidence type="ECO:0000256" key="2">
    <source>
        <dbReference type="ARBA" id="ARBA00022527"/>
    </source>
</evidence>
<evidence type="ECO:0000259" key="12">
    <source>
        <dbReference type="PROSITE" id="PS50011"/>
    </source>
</evidence>